<feature type="region of interest" description="Disordered" evidence="8">
    <location>
        <begin position="1"/>
        <end position="25"/>
    </location>
</feature>
<dbReference type="CDD" id="cd01530">
    <property type="entry name" value="Cdc25"/>
    <property type="match status" value="1"/>
</dbReference>
<dbReference type="InterPro" id="IPR000751">
    <property type="entry name" value="MPI_Phosphatase"/>
</dbReference>
<sequence>MSYSLDGEGLQGGSTDSSLDEELSFSPDLGLSPVTCLSGNMGHLHCEDSIRRKLKLSPDSQHSSPTETPSSQETAMGTAALSDFPSELTPVLKPRVCNTSDSLLQSSIYKPKKVQRKVNAREQANGRHKDTRKKKSRLKLLDLFQSPELLTEDLNQRLEKDKHEKDKTENTECSGTKRVSMDNISSTLNEVEDESDNLIGDFSKPYSLPVERGNHQDLKYITCDTLAHLLGGGYTDVVQTYSLVDCRYPYEYAGGHIRGAMNLYREDQISEYFLRSPSLSRGRRVVIFHCEFSSERAPKLCRILRNLDRKANLYPHLYYPELYLLKGGYKEFYEILKHLCEPQGYVKMVHKDFQEQLKKYQKKKKNMSGQRIRKELFKPLNSSKSFSPVTTQSVTLASCND</sequence>
<evidence type="ECO:0000256" key="5">
    <source>
        <dbReference type="ARBA" id="ARBA00022912"/>
    </source>
</evidence>
<dbReference type="EC" id="3.1.3.48" evidence="7"/>
<dbReference type="FunFam" id="3.40.250.10:FF:000036">
    <property type="entry name" value="M-phase inducer phosphatase"/>
    <property type="match status" value="1"/>
</dbReference>
<evidence type="ECO:0000256" key="6">
    <source>
        <dbReference type="ARBA" id="ARBA00023306"/>
    </source>
</evidence>
<feature type="domain" description="Rhodanese" evidence="9">
    <location>
        <begin position="237"/>
        <end position="341"/>
    </location>
</feature>
<feature type="compositionally biased region" description="Low complexity" evidence="8">
    <location>
        <begin position="60"/>
        <end position="73"/>
    </location>
</feature>
<evidence type="ECO:0000313" key="10">
    <source>
        <dbReference type="EMBL" id="KAG8551234.1"/>
    </source>
</evidence>
<comment type="function">
    <text evidence="7">Tyrosine protein phosphatase which functions as a dosage-dependent inducer of mitotic progression.</text>
</comment>
<dbReference type="GO" id="GO:0005737">
    <property type="term" value="C:cytoplasm"/>
    <property type="evidence" value="ECO:0007669"/>
    <property type="project" value="TreeGrafter"/>
</dbReference>
<evidence type="ECO:0000256" key="4">
    <source>
        <dbReference type="ARBA" id="ARBA00022801"/>
    </source>
</evidence>
<evidence type="ECO:0000313" key="11">
    <source>
        <dbReference type="Proteomes" id="UP000824782"/>
    </source>
</evidence>
<dbReference type="GO" id="GO:0010971">
    <property type="term" value="P:positive regulation of G2/M transition of mitotic cell cycle"/>
    <property type="evidence" value="ECO:0007669"/>
    <property type="project" value="TreeGrafter"/>
</dbReference>
<evidence type="ECO:0000256" key="2">
    <source>
        <dbReference type="ARBA" id="ARBA00022618"/>
    </source>
</evidence>
<dbReference type="Pfam" id="PF00581">
    <property type="entry name" value="Rhodanese"/>
    <property type="match status" value="1"/>
</dbReference>
<gene>
    <name evidence="10" type="ORF">GDO81_004018</name>
</gene>
<evidence type="ECO:0000256" key="7">
    <source>
        <dbReference type="RuleBase" id="RU368028"/>
    </source>
</evidence>
<dbReference type="GO" id="GO:0032502">
    <property type="term" value="P:developmental process"/>
    <property type="evidence" value="ECO:0007669"/>
    <property type="project" value="UniProtKB-ARBA"/>
</dbReference>
<dbReference type="AlphaFoldDB" id="A0AAV6ZUI2"/>
<keyword evidence="2 7" id="KW-0132">Cell division</keyword>
<keyword evidence="6 7" id="KW-0131">Cell cycle</keyword>
<dbReference type="PROSITE" id="PS50206">
    <property type="entry name" value="RHODANESE_3"/>
    <property type="match status" value="1"/>
</dbReference>
<comment type="similarity">
    <text evidence="1 7">Belongs to the MPI phosphatase family.</text>
</comment>
<dbReference type="Gene3D" id="3.40.250.10">
    <property type="entry name" value="Rhodanese-like domain"/>
    <property type="match status" value="1"/>
</dbReference>
<organism evidence="10 11">
    <name type="scientific">Engystomops pustulosus</name>
    <name type="common">Tungara frog</name>
    <name type="synonym">Physalaemus pustulosus</name>
    <dbReference type="NCBI Taxonomy" id="76066"/>
    <lineage>
        <taxon>Eukaryota</taxon>
        <taxon>Metazoa</taxon>
        <taxon>Chordata</taxon>
        <taxon>Craniata</taxon>
        <taxon>Vertebrata</taxon>
        <taxon>Euteleostomi</taxon>
        <taxon>Amphibia</taxon>
        <taxon>Batrachia</taxon>
        <taxon>Anura</taxon>
        <taxon>Neobatrachia</taxon>
        <taxon>Hyloidea</taxon>
        <taxon>Leptodactylidae</taxon>
        <taxon>Leiuperinae</taxon>
        <taxon>Engystomops</taxon>
    </lineage>
</organism>
<dbReference type="PANTHER" id="PTHR10828">
    <property type="entry name" value="M-PHASE INDUCER PHOSPHATASE DUAL SPECIFICITY PHOSPHATASE CDC25"/>
    <property type="match status" value="1"/>
</dbReference>
<accession>A0AAV6ZUI2</accession>
<keyword evidence="5 7" id="KW-0904">Protein phosphatase</keyword>
<proteinExistence type="inferred from homology"/>
<comment type="catalytic activity">
    <reaction evidence="7">
        <text>O-phospho-L-tyrosyl-[protein] + H2O = L-tyrosyl-[protein] + phosphate</text>
        <dbReference type="Rhea" id="RHEA:10684"/>
        <dbReference type="Rhea" id="RHEA-COMP:10136"/>
        <dbReference type="Rhea" id="RHEA-COMP:20101"/>
        <dbReference type="ChEBI" id="CHEBI:15377"/>
        <dbReference type="ChEBI" id="CHEBI:43474"/>
        <dbReference type="ChEBI" id="CHEBI:46858"/>
        <dbReference type="ChEBI" id="CHEBI:61978"/>
        <dbReference type="EC" id="3.1.3.48"/>
    </reaction>
</comment>
<feature type="region of interest" description="Disordered" evidence="8">
    <location>
        <begin position="56"/>
        <end position="76"/>
    </location>
</feature>
<evidence type="ECO:0000259" key="9">
    <source>
        <dbReference type="PROSITE" id="PS50206"/>
    </source>
</evidence>
<evidence type="ECO:0000256" key="8">
    <source>
        <dbReference type="SAM" id="MobiDB-lite"/>
    </source>
</evidence>
<dbReference type="InterPro" id="IPR001763">
    <property type="entry name" value="Rhodanese-like_dom"/>
</dbReference>
<dbReference type="GO" id="GO:0009794">
    <property type="term" value="P:regulation of mitotic cell cycle, embryonic"/>
    <property type="evidence" value="ECO:0007669"/>
    <property type="project" value="UniProtKB-ARBA"/>
</dbReference>
<dbReference type="GO" id="GO:0000086">
    <property type="term" value="P:G2/M transition of mitotic cell cycle"/>
    <property type="evidence" value="ECO:0007669"/>
    <property type="project" value="TreeGrafter"/>
</dbReference>
<dbReference type="GO" id="GO:0110032">
    <property type="term" value="P:positive regulation of G2/MI transition of meiotic cell cycle"/>
    <property type="evidence" value="ECO:0007669"/>
    <property type="project" value="TreeGrafter"/>
</dbReference>
<evidence type="ECO:0000256" key="3">
    <source>
        <dbReference type="ARBA" id="ARBA00022776"/>
    </source>
</evidence>
<dbReference type="PANTHER" id="PTHR10828:SF17">
    <property type="entry name" value="PROTEIN-TYROSINE-PHOSPHATASE"/>
    <property type="match status" value="1"/>
</dbReference>
<dbReference type="EMBL" id="WNYA01000011">
    <property type="protein sequence ID" value="KAG8551234.1"/>
    <property type="molecule type" value="Genomic_DNA"/>
</dbReference>
<keyword evidence="3 7" id="KW-0498">Mitosis</keyword>
<dbReference type="GO" id="GO:0004725">
    <property type="term" value="F:protein tyrosine phosphatase activity"/>
    <property type="evidence" value="ECO:0007669"/>
    <property type="project" value="UniProtKB-UniRule"/>
</dbReference>
<keyword evidence="4 7" id="KW-0378">Hydrolase</keyword>
<keyword evidence="11" id="KW-1185">Reference proteome</keyword>
<protein>
    <recommendedName>
        <fullName evidence="7">M-phase inducer phosphatase</fullName>
        <ecNumber evidence="7">3.1.3.48</ecNumber>
    </recommendedName>
</protein>
<dbReference type="PRINTS" id="PR00716">
    <property type="entry name" value="MPIPHPHTASE"/>
</dbReference>
<reference evidence="10" key="1">
    <citation type="thesis" date="2020" institute="ProQuest LLC" country="789 East Eisenhower Parkway, Ann Arbor, MI, USA">
        <title>Comparative Genomics and Chromosome Evolution.</title>
        <authorList>
            <person name="Mudd A.B."/>
        </authorList>
    </citation>
    <scope>NUCLEOTIDE SEQUENCE</scope>
    <source>
        <strain evidence="10">237g6f4</strain>
        <tissue evidence="10">Blood</tissue>
    </source>
</reference>
<dbReference type="SMART" id="SM00450">
    <property type="entry name" value="RHOD"/>
    <property type="match status" value="1"/>
</dbReference>
<name>A0AAV6ZUI2_ENGPU</name>
<dbReference type="Proteomes" id="UP000824782">
    <property type="component" value="Unassembled WGS sequence"/>
</dbReference>
<evidence type="ECO:0000256" key="1">
    <source>
        <dbReference type="ARBA" id="ARBA00011065"/>
    </source>
</evidence>
<dbReference type="SUPFAM" id="SSF52821">
    <property type="entry name" value="Rhodanese/Cell cycle control phosphatase"/>
    <property type="match status" value="1"/>
</dbReference>
<dbReference type="InterPro" id="IPR036873">
    <property type="entry name" value="Rhodanese-like_dom_sf"/>
</dbReference>
<comment type="caution">
    <text evidence="10">The sequence shown here is derived from an EMBL/GenBank/DDBJ whole genome shotgun (WGS) entry which is preliminary data.</text>
</comment>
<dbReference type="GO" id="GO:0005634">
    <property type="term" value="C:nucleus"/>
    <property type="evidence" value="ECO:0007669"/>
    <property type="project" value="TreeGrafter"/>
</dbReference>
<feature type="region of interest" description="Disordered" evidence="8">
    <location>
        <begin position="108"/>
        <end position="137"/>
    </location>
</feature>
<dbReference type="GO" id="GO:0051301">
    <property type="term" value="P:cell division"/>
    <property type="evidence" value="ECO:0007669"/>
    <property type="project" value="UniProtKB-UniRule"/>
</dbReference>